<reference evidence="1 2" key="1">
    <citation type="journal article" date="2002" name="Proc. Natl. Acad. Sci. U.S.A.">
        <title>The complete genome sequence of Chlorobium tepidum TLS, a photosynthetic, anaerobic, green-sulfur bacterium.</title>
        <authorList>
            <person name="Eisen J.A."/>
            <person name="Nelson K.E."/>
            <person name="Paulsen I.T."/>
            <person name="Heidelberg J.F."/>
            <person name="Wu M."/>
            <person name="Dodson R.J."/>
            <person name="Deboy R."/>
            <person name="Gwinn M.L."/>
            <person name="Nelson W.C."/>
            <person name="Haft D.H."/>
            <person name="Hickey E.K."/>
            <person name="Peterson J.D."/>
            <person name="Durkin A.S."/>
            <person name="Kolonay J.L."/>
            <person name="Yang F."/>
            <person name="Holt I."/>
            <person name="Umayam L.A."/>
            <person name="Mason T."/>
            <person name="Brenner M."/>
            <person name="Shea T.P."/>
            <person name="Parksey D."/>
            <person name="Nierman W.C."/>
            <person name="Feldblyum T.V."/>
            <person name="Hansen C.L."/>
            <person name="Craven M.B."/>
            <person name="Radune D."/>
            <person name="Vamathevan J."/>
            <person name="Khouri H."/>
            <person name="White O."/>
            <person name="Gruber T.M."/>
            <person name="Ketchum K.A."/>
            <person name="Venter J.C."/>
            <person name="Tettelin H."/>
            <person name="Bryant D.A."/>
            <person name="Fraser C.M."/>
        </authorList>
    </citation>
    <scope>NUCLEOTIDE SEQUENCE [LARGE SCALE GENOMIC DNA]</scope>
    <source>
        <strain evidence="2">ATCC 49652 / DSM 12025 / NBRC 103806 / TLS</strain>
    </source>
</reference>
<gene>
    <name evidence="1" type="ordered locus">CT0915</name>
</gene>
<protein>
    <submittedName>
        <fullName evidence="1">Uncharacterized protein</fullName>
    </submittedName>
</protein>
<evidence type="ECO:0000313" key="2">
    <source>
        <dbReference type="Proteomes" id="UP000001007"/>
    </source>
</evidence>
<accession>Q8KDX9</accession>
<proteinExistence type="predicted"/>
<evidence type="ECO:0000313" key="1">
    <source>
        <dbReference type="EMBL" id="AAM72150.1"/>
    </source>
</evidence>
<name>Q8KDX9_CHLTE</name>
<dbReference type="EnsemblBacteria" id="AAM72150">
    <property type="protein sequence ID" value="AAM72150"/>
    <property type="gene ID" value="CT0915"/>
</dbReference>
<dbReference type="HOGENOM" id="CLU_3267662_0_0_10"/>
<organism evidence="1 2">
    <name type="scientific">Chlorobaculum tepidum (strain ATCC 49652 / DSM 12025 / NBRC 103806 / TLS)</name>
    <name type="common">Chlorobium tepidum</name>
    <dbReference type="NCBI Taxonomy" id="194439"/>
    <lineage>
        <taxon>Bacteria</taxon>
        <taxon>Pseudomonadati</taxon>
        <taxon>Chlorobiota</taxon>
        <taxon>Chlorobiia</taxon>
        <taxon>Chlorobiales</taxon>
        <taxon>Chlorobiaceae</taxon>
        <taxon>Chlorobaculum</taxon>
    </lineage>
</organism>
<dbReference type="EMBL" id="AE006470">
    <property type="protein sequence ID" value="AAM72150.1"/>
    <property type="molecule type" value="Genomic_DNA"/>
</dbReference>
<keyword evidence="2" id="KW-1185">Reference proteome</keyword>
<sequence>MLPMVTCAMAPDGGIDPDGHVIRFFAMKMVQACWSLVWFCG</sequence>
<dbReference type="AlphaFoldDB" id="Q8KDX9"/>
<dbReference type="Proteomes" id="UP000001007">
    <property type="component" value="Chromosome"/>
</dbReference>
<dbReference type="STRING" id="194439.CT0915"/>
<dbReference type="KEGG" id="cte:CT0915"/>